<sequence>MKIFNRDLEPRISSVLFKDKMVIILGPRQSGKTTLAKKIINKHGQRGAYYDCQLADIRACFMLGKPSALLPLTQDKKIVVFDEAQTIQNIGTILKVFHDTYPGAQIIATGSSSFDLANKIKEPMTGRAFEFMLLPLSLPEIASAYPGMSESDLLAVMRFGSYPAVVAAETVDEKLFAIKNIATNYLYKDVFVFEDIRNPKVFEDLLKMLALQIGSTVSVNELAQALGVTRTTVNRYLRLLEQSFIVKRVYSFSNNPRNEIKKGFKVFFLDVGVRNALVDIVSPMDARTDKGAIFENFFVAERMKKGALEIFPPEIMFWRTRSGVEIDMIEKNGREIFAYECKWKEAVAAPRPFKTAYPQARFECVTAENILAHFAKK</sequence>
<dbReference type="CDD" id="cd00090">
    <property type="entry name" value="HTH_ARSR"/>
    <property type="match status" value="1"/>
</dbReference>
<dbReference type="AlphaFoldDB" id="A0A1G2BP49"/>
<dbReference type="InterPro" id="IPR036388">
    <property type="entry name" value="WH-like_DNA-bd_sf"/>
</dbReference>
<dbReference type="Pfam" id="PF13635">
    <property type="entry name" value="DUF4143"/>
    <property type="match status" value="1"/>
</dbReference>
<evidence type="ECO:0000313" key="3">
    <source>
        <dbReference type="EMBL" id="OGY90902.1"/>
    </source>
</evidence>
<dbReference type="PANTHER" id="PTHR43566:SF1">
    <property type="entry name" value="AAA+ ATPASE DOMAIN-CONTAINING PROTEIN"/>
    <property type="match status" value="1"/>
</dbReference>
<organism evidence="3 4">
    <name type="scientific">Candidatus Komeilibacteria bacterium RIFCSPLOWO2_02_FULL_48_11</name>
    <dbReference type="NCBI Taxonomy" id="1798553"/>
    <lineage>
        <taxon>Bacteria</taxon>
        <taxon>Candidatus Komeiliibacteriota</taxon>
    </lineage>
</organism>
<evidence type="ECO:0000259" key="2">
    <source>
        <dbReference type="SMART" id="SM00382"/>
    </source>
</evidence>
<accession>A0A1G2BP49</accession>
<dbReference type="EMBL" id="MHKO01000058">
    <property type="protein sequence ID" value="OGY90902.1"/>
    <property type="molecule type" value="Genomic_DNA"/>
</dbReference>
<comment type="caution">
    <text evidence="3">The sequence shown here is derived from an EMBL/GenBank/DDBJ whole genome shotgun (WGS) entry which is preliminary data.</text>
</comment>
<evidence type="ECO:0000256" key="1">
    <source>
        <dbReference type="ARBA" id="ARBA00023125"/>
    </source>
</evidence>
<dbReference type="InterPro" id="IPR041682">
    <property type="entry name" value="AAA_14"/>
</dbReference>
<dbReference type="Pfam" id="PF13173">
    <property type="entry name" value="AAA_14"/>
    <property type="match status" value="1"/>
</dbReference>
<dbReference type="SUPFAM" id="SSF46785">
    <property type="entry name" value="Winged helix' DNA-binding domain"/>
    <property type="match status" value="1"/>
</dbReference>
<dbReference type="SUPFAM" id="SSF52540">
    <property type="entry name" value="P-loop containing nucleoside triphosphate hydrolases"/>
    <property type="match status" value="1"/>
</dbReference>
<dbReference type="Gene3D" id="1.10.10.10">
    <property type="entry name" value="Winged helix-like DNA-binding domain superfamily/Winged helix DNA-binding domain"/>
    <property type="match status" value="1"/>
</dbReference>
<dbReference type="InterPro" id="IPR025420">
    <property type="entry name" value="DUF4143"/>
</dbReference>
<reference evidence="3 4" key="1">
    <citation type="journal article" date="2016" name="Nat. Commun.">
        <title>Thousands of microbial genomes shed light on interconnected biogeochemical processes in an aquifer system.</title>
        <authorList>
            <person name="Anantharaman K."/>
            <person name="Brown C.T."/>
            <person name="Hug L.A."/>
            <person name="Sharon I."/>
            <person name="Castelle C.J."/>
            <person name="Probst A.J."/>
            <person name="Thomas B.C."/>
            <person name="Singh A."/>
            <person name="Wilkins M.J."/>
            <person name="Karaoz U."/>
            <person name="Brodie E.L."/>
            <person name="Williams K.H."/>
            <person name="Hubbard S.S."/>
            <person name="Banfield J.F."/>
        </authorList>
    </citation>
    <scope>NUCLEOTIDE SEQUENCE [LARGE SCALE GENOMIC DNA]</scope>
</reference>
<dbReference type="Proteomes" id="UP000178109">
    <property type="component" value="Unassembled WGS sequence"/>
</dbReference>
<dbReference type="Gene3D" id="3.40.50.300">
    <property type="entry name" value="P-loop containing nucleotide triphosphate hydrolases"/>
    <property type="match status" value="1"/>
</dbReference>
<dbReference type="InterPro" id="IPR003593">
    <property type="entry name" value="AAA+_ATPase"/>
</dbReference>
<dbReference type="SMART" id="SM00382">
    <property type="entry name" value="AAA"/>
    <property type="match status" value="1"/>
</dbReference>
<proteinExistence type="predicted"/>
<protein>
    <recommendedName>
        <fullName evidence="2">AAA+ ATPase domain-containing protein</fullName>
    </recommendedName>
</protein>
<dbReference type="InterPro" id="IPR011991">
    <property type="entry name" value="ArsR-like_HTH"/>
</dbReference>
<evidence type="ECO:0000313" key="4">
    <source>
        <dbReference type="Proteomes" id="UP000178109"/>
    </source>
</evidence>
<dbReference type="InterPro" id="IPR027417">
    <property type="entry name" value="P-loop_NTPase"/>
</dbReference>
<dbReference type="STRING" id="1798553.A3H70_01610"/>
<keyword evidence="1" id="KW-0238">DNA-binding</keyword>
<dbReference type="GO" id="GO:0003677">
    <property type="term" value="F:DNA binding"/>
    <property type="evidence" value="ECO:0007669"/>
    <property type="project" value="UniProtKB-KW"/>
</dbReference>
<gene>
    <name evidence="3" type="ORF">A3H70_01610</name>
</gene>
<name>A0A1G2BP49_9BACT</name>
<dbReference type="InterPro" id="IPR036390">
    <property type="entry name" value="WH_DNA-bd_sf"/>
</dbReference>
<feature type="domain" description="AAA+ ATPase" evidence="2">
    <location>
        <begin position="18"/>
        <end position="138"/>
    </location>
</feature>
<dbReference type="PANTHER" id="PTHR43566">
    <property type="entry name" value="CONSERVED PROTEIN"/>
    <property type="match status" value="1"/>
</dbReference>